<dbReference type="GO" id="GO:0051537">
    <property type="term" value="F:2 iron, 2 sulfur cluster binding"/>
    <property type="evidence" value="ECO:0007669"/>
    <property type="project" value="UniProtKB-KW"/>
</dbReference>
<evidence type="ECO:0000313" key="5">
    <source>
        <dbReference type="EMBL" id="TQN37407.1"/>
    </source>
</evidence>
<dbReference type="InterPro" id="IPR039261">
    <property type="entry name" value="FNR_nucleotide-bd"/>
</dbReference>
<dbReference type="InterPro" id="IPR008333">
    <property type="entry name" value="Cbr1-like_FAD-bd_dom"/>
</dbReference>
<dbReference type="GO" id="GO:0016491">
    <property type="term" value="F:oxidoreductase activity"/>
    <property type="evidence" value="ECO:0007669"/>
    <property type="project" value="InterPro"/>
</dbReference>
<dbReference type="EMBL" id="VFQE01000002">
    <property type="protein sequence ID" value="TQN37407.1"/>
    <property type="molecule type" value="Genomic_DNA"/>
</dbReference>
<dbReference type="PROSITE" id="PS51384">
    <property type="entry name" value="FAD_FR"/>
    <property type="match status" value="1"/>
</dbReference>
<gene>
    <name evidence="5" type="ORF">FHU33_4058</name>
</gene>
<evidence type="ECO:0000313" key="6">
    <source>
        <dbReference type="Proteomes" id="UP000319865"/>
    </source>
</evidence>
<dbReference type="Gene3D" id="2.40.30.10">
    <property type="entry name" value="Translation factors"/>
    <property type="match status" value="1"/>
</dbReference>
<sequence>MTEELGSPGPDAPRGGWRTATVAGVRRPLRRSVELRLDVADRIDHMPGQHYVVRLTAEDGYTAQRSYSVASAPGDPLVELFVERLDDGEVSTYLADVVEPGDELEVRGPIGGWFVWDGETPALLVAGGFGVVPFIAMIRHARDLGRLDLLRVAVSSRTLAELPYAEELVDAGALVVLTREARGIRTAGRLTAPDLVPLWEPGQTAYVCGSSSFAEAASQLLVGMGYPAADVRVERFGPSGTPA</sequence>
<comment type="cofactor">
    <cofactor evidence="1">
        <name>FAD</name>
        <dbReference type="ChEBI" id="CHEBI:57692"/>
    </cofactor>
</comment>
<dbReference type="OrthoDB" id="5179582at2"/>
<keyword evidence="6" id="KW-1185">Reference proteome</keyword>
<protein>
    <submittedName>
        <fullName evidence="5">Ferredoxin-NADP reductase</fullName>
    </submittedName>
</protein>
<dbReference type="InterPro" id="IPR017927">
    <property type="entry name" value="FAD-bd_FR_type"/>
</dbReference>
<comment type="caution">
    <text evidence="5">The sequence shown here is derived from an EMBL/GenBank/DDBJ whole genome shotgun (WGS) entry which is preliminary data.</text>
</comment>
<keyword evidence="2" id="KW-0479">Metal-binding</keyword>
<dbReference type="Proteomes" id="UP000319865">
    <property type="component" value="Unassembled WGS sequence"/>
</dbReference>
<dbReference type="InterPro" id="IPR017938">
    <property type="entry name" value="Riboflavin_synthase-like_b-brl"/>
</dbReference>
<proteinExistence type="predicted"/>
<dbReference type="PANTHER" id="PTHR47354:SF5">
    <property type="entry name" value="PROTEIN RFBI"/>
    <property type="match status" value="1"/>
</dbReference>
<keyword evidence="3" id="KW-0411">Iron-sulfur</keyword>
<keyword evidence="2" id="KW-0408">Iron</keyword>
<dbReference type="PRINTS" id="PR00409">
    <property type="entry name" value="PHDIOXRDTASE"/>
</dbReference>
<reference evidence="5 6" key="1">
    <citation type="submission" date="2019-06" db="EMBL/GenBank/DDBJ databases">
        <title>Sequencing the genomes of 1000 actinobacteria strains.</title>
        <authorList>
            <person name="Klenk H.-P."/>
        </authorList>
    </citation>
    <scope>NUCLEOTIDE SEQUENCE [LARGE SCALE GENOMIC DNA]</scope>
    <source>
        <strain evidence="5 6">DSM 46837</strain>
    </source>
</reference>
<dbReference type="SUPFAM" id="SSF63380">
    <property type="entry name" value="Riboflavin synthase domain-like"/>
    <property type="match status" value="1"/>
</dbReference>
<accession>A0A543NZY6</accession>
<dbReference type="Gene3D" id="3.40.50.80">
    <property type="entry name" value="Nucleotide-binding domain of ferredoxin-NADP reductase (FNR) module"/>
    <property type="match status" value="1"/>
</dbReference>
<evidence type="ECO:0000256" key="2">
    <source>
        <dbReference type="ARBA" id="ARBA00022714"/>
    </source>
</evidence>
<feature type="domain" description="FAD-binding FR-type" evidence="4">
    <location>
        <begin position="15"/>
        <end position="116"/>
    </location>
</feature>
<dbReference type="SUPFAM" id="SSF52343">
    <property type="entry name" value="Ferredoxin reductase-like, C-terminal NADP-linked domain"/>
    <property type="match status" value="1"/>
</dbReference>
<organism evidence="5 6">
    <name type="scientific">Blastococcus colisei</name>
    <dbReference type="NCBI Taxonomy" id="1564162"/>
    <lineage>
        <taxon>Bacteria</taxon>
        <taxon>Bacillati</taxon>
        <taxon>Actinomycetota</taxon>
        <taxon>Actinomycetes</taxon>
        <taxon>Geodermatophilales</taxon>
        <taxon>Geodermatophilaceae</taxon>
        <taxon>Blastococcus</taxon>
    </lineage>
</organism>
<evidence type="ECO:0000256" key="3">
    <source>
        <dbReference type="ARBA" id="ARBA00023014"/>
    </source>
</evidence>
<dbReference type="PANTHER" id="PTHR47354">
    <property type="entry name" value="NADH OXIDOREDUCTASE HCR"/>
    <property type="match status" value="1"/>
</dbReference>
<dbReference type="Pfam" id="PF00970">
    <property type="entry name" value="FAD_binding_6"/>
    <property type="match status" value="1"/>
</dbReference>
<dbReference type="InterPro" id="IPR050415">
    <property type="entry name" value="MRET"/>
</dbReference>
<keyword evidence="2" id="KW-0001">2Fe-2S</keyword>
<dbReference type="AlphaFoldDB" id="A0A543NZY6"/>
<evidence type="ECO:0000256" key="1">
    <source>
        <dbReference type="ARBA" id="ARBA00001974"/>
    </source>
</evidence>
<name>A0A543NZY6_9ACTN</name>
<evidence type="ECO:0000259" key="4">
    <source>
        <dbReference type="PROSITE" id="PS51384"/>
    </source>
</evidence>